<proteinExistence type="predicted"/>
<keyword evidence="3" id="KW-1185">Reference proteome</keyword>
<gene>
    <name evidence="2" type="ORF">FIV42_07420</name>
</gene>
<accession>A0A4Y6PQH5</accession>
<dbReference type="RefSeq" id="WP_141197060.1">
    <property type="nucleotide sequence ID" value="NZ_CP041186.1"/>
</dbReference>
<evidence type="ECO:0000313" key="3">
    <source>
        <dbReference type="Proteomes" id="UP000315995"/>
    </source>
</evidence>
<dbReference type="Proteomes" id="UP000315995">
    <property type="component" value="Chromosome"/>
</dbReference>
<reference evidence="2 3" key="1">
    <citation type="submission" date="2019-06" db="EMBL/GenBank/DDBJ databases">
        <title>Persicimonas caeni gen. nov., sp. nov., a predatory bacterium isolated from solar saltern.</title>
        <authorList>
            <person name="Wang S."/>
        </authorList>
    </citation>
    <scope>NUCLEOTIDE SEQUENCE [LARGE SCALE GENOMIC DNA]</scope>
    <source>
        <strain evidence="2 3">YN101</strain>
    </source>
</reference>
<evidence type="ECO:0000313" key="2">
    <source>
        <dbReference type="EMBL" id="QDG50568.1"/>
    </source>
</evidence>
<dbReference type="AlphaFoldDB" id="A0A4Y6PQH5"/>
<dbReference type="OrthoDB" id="5499079at2"/>
<feature type="compositionally biased region" description="Acidic residues" evidence="1">
    <location>
        <begin position="264"/>
        <end position="274"/>
    </location>
</feature>
<organism evidence="2 3">
    <name type="scientific">Persicimonas caeni</name>
    <dbReference type="NCBI Taxonomy" id="2292766"/>
    <lineage>
        <taxon>Bacteria</taxon>
        <taxon>Deltaproteobacteria</taxon>
        <taxon>Bradymonadales</taxon>
        <taxon>Bradymonadaceae</taxon>
        <taxon>Persicimonas</taxon>
    </lineage>
</organism>
<name>A0A4Y6PQH5_PERCE</name>
<dbReference type="EMBL" id="CP041186">
    <property type="protein sequence ID" value="QDG50568.1"/>
    <property type="molecule type" value="Genomic_DNA"/>
</dbReference>
<sequence>MRQVPQNEFFSSYKLPPSRFGWAARRAKTAAQEQGEPASIVGCADEIVQMCKRHTDMRRQRMLAKRTKVDPAVAASDNDLDRCFSNFVERIEMELDDWGPDSPRGQAAGRMLDGPLHMEVFSVTNATREEQEAITRVILNDLAAHHTADIQTCGLEALFELLEEKFATFCEQMSVQAERAAVPTYAQLQELEAEIQAKVVELVNRVNGRYPTASRADLVGRSAVLGPFAIQNDRAAAFYKQNRNAGVLPDIDPDTGENVTDPVPTDDDHEPEPA</sequence>
<accession>A0A5B8Y7X1</accession>
<feature type="region of interest" description="Disordered" evidence="1">
    <location>
        <begin position="246"/>
        <end position="274"/>
    </location>
</feature>
<protein>
    <submittedName>
        <fullName evidence="2">Uncharacterized protein</fullName>
    </submittedName>
</protein>
<evidence type="ECO:0000256" key="1">
    <source>
        <dbReference type="SAM" id="MobiDB-lite"/>
    </source>
</evidence>